<reference evidence="1 2" key="1">
    <citation type="journal article" date="2018" name="Front. Plant Sci.">
        <title>Red Clover (Trifolium pratense) and Zigzag Clover (T. medium) - A Picture of Genomic Similarities and Differences.</title>
        <authorList>
            <person name="Dluhosova J."/>
            <person name="Istvanek J."/>
            <person name="Nedelnik J."/>
            <person name="Repkova J."/>
        </authorList>
    </citation>
    <scope>NUCLEOTIDE SEQUENCE [LARGE SCALE GENOMIC DNA]</scope>
    <source>
        <strain evidence="2">cv. 10/8</strain>
        <tissue evidence="1">Leaf</tissue>
    </source>
</reference>
<evidence type="ECO:0000313" key="1">
    <source>
        <dbReference type="EMBL" id="MCI69771.1"/>
    </source>
</evidence>
<name>A0A392U8D4_9FABA</name>
<proteinExistence type="predicted"/>
<feature type="non-terminal residue" evidence="1">
    <location>
        <position position="17"/>
    </location>
</feature>
<dbReference type="AlphaFoldDB" id="A0A392U8D4"/>
<dbReference type="EMBL" id="LXQA010762698">
    <property type="protein sequence ID" value="MCI69771.1"/>
    <property type="molecule type" value="Genomic_DNA"/>
</dbReference>
<keyword evidence="2" id="KW-1185">Reference proteome</keyword>
<sequence>MILAQRRIARPASSPVS</sequence>
<dbReference type="Proteomes" id="UP000265520">
    <property type="component" value="Unassembled WGS sequence"/>
</dbReference>
<protein>
    <submittedName>
        <fullName evidence="1">Uncharacterized protein</fullName>
    </submittedName>
</protein>
<comment type="caution">
    <text evidence="1">The sequence shown here is derived from an EMBL/GenBank/DDBJ whole genome shotgun (WGS) entry which is preliminary data.</text>
</comment>
<evidence type="ECO:0000313" key="2">
    <source>
        <dbReference type="Proteomes" id="UP000265520"/>
    </source>
</evidence>
<organism evidence="1 2">
    <name type="scientific">Trifolium medium</name>
    <dbReference type="NCBI Taxonomy" id="97028"/>
    <lineage>
        <taxon>Eukaryota</taxon>
        <taxon>Viridiplantae</taxon>
        <taxon>Streptophyta</taxon>
        <taxon>Embryophyta</taxon>
        <taxon>Tracheophyta</taxon>
        <taxon>Spermatophyta</taxon>
        <taxon>Magnoliopsida</taxon>
        <taxon>eudicotyledons</taxon>
        <taxon>Gunneridae</taxon>
        <taxon>Pentapetalae</taxon>
        <taxon>rosids</taxon>
        <taxon>fabids</taxon>
        <taxon>Fabales</taxon>
        <taxon>Fabaceae</taxon>
        <taxon>Papilionoideae</taxon>
        <taxon>50 kb inversion clade</taxon>
        <taxon>NPAAA clade</taxon>
        <taxon>Hologalegina</taxon>
        <taxon>IRL clade</taxon>
        <taxon>Trifolieae</taxon>
        <taxon>Trifolium</taxon>
    </lineage>
</organism>
<accession>A0A392U8D4</accession>